<evidence type="ECO:0000313" key="2">
    <source>
        <dbReference type="Proteomes" id="UP000078560"/>
    </source>
</evidence>
<accession>A0A1A8VKC0</accession>
<gene>
    <name evidence="1" type="ORF">POVCU2_0002470</name>
</gene>
<dbReference type="EMBL" id="FLQU01000033">
    <property type="protein sequence ID" value="SBS80053.1"/>
    <property type="molecule type" value="Genomic_DNA"/>
</dbReference>
<protein>
    <submittedName>
        <fullName evidence="1">Uncharacterized protein</fullName>
    </submittedName>
</protein>
<dbReference type="AlphaFoldDB" id="A0A1A8VKC0"/>
<dbReference type="Proteomes" id="UP000078560">
    <property type="component" value="Unassembled WGS sequence"/>
</dbReference>
<reference evidence="2" key="1">
    <citation type="submission" date="2016-05" db="EMBL/GenBank/DDBJ databases">
        <authorList>
            <person name="Naeem Raeece"/>
        </authorList>
    </citation>
    <scope>NUCLEOTIDE SEQUENCE [LARGE SCALE GENOMIC DNA]</scope>
</reference>
<name>A0A1A8VKC0_PLAOA</name>
<proteinExistence type="predicted"/>
<sequence length="163" mass="18383">MVAVSCTSMCVENERNVMTTSDKIERGAKNALDGNISQCRMLLFVALSIDKTGGHNELTYSRRDEKANGKNRKVQKRLIKCRLRKRKKIHATAKGRCYGCNPTVVKESFEGSKGGGRKREKIKGRHFYHCKHMFVFEGDICAGEDIPQVMRTSSVKSTSPRQV</sequence>
<organism evidence="1 2">
    <name type="scientific">Plasmodium ovale curtisi</name>
    <dbReference type="NCBI Taxonomy" id="864141"/>
    <lineage>
        <taxon>Eukaryota</taxon>
        <taxon>Sar</taxon>
        <taxon>Alveolata</taxon>
        <taxon>Apicomplexa</taxon>
        <taxon>Aconoidasida</taxon>
        <taxon>Haemosporida</taxon>
        <taxon>Plasmodiidae</taxon>
        <taxon>Plasmodium</taxon>
        <taxon>Plasmodium (Plasmodium)</taxon>
    </lineage>
</organism>
<evidence type="ECO:0000313" key="1">
    <source>
        <dbReference type="EMBL" id="SBS80053.1"/>
    </source>
</evidence>